<reference evidence="1" key="1">
    <citation type="journal article" date="2015" name="Genome Biol. Evol.">
        <title>Nucleomorph Genome Sequences of Two Chlorarachniophytes, Amorphochlora amoebiformis and Lotharella vacuolata.</title>
        <authorList>
            <person name="Suzuki S."/>
            <person name="Shirato S."/>
            <person name="Hirakawa Y."/>
            <person name="Ishida K."/>
        </authorList>
    </citation>
    <scope>NUCLEOTIDE SEQUENCE</scope>
    <source>
        <strain evidence="1">CCMP2058</strain>
    </source>
</reference>
<gene>
    <name evidence="1" type="primary">rps12</name>
</gene>
<dbReference type="EMBL" id="AB996602">
    <property type="protein sequence ID" value="BAS01720.1"/>
    <property type="molecule type" value="Genomic_DNA"/>
</dbReference>
<dbReference type="GO" id="GO:0005840">
    <property type="term" value="C:ribosome"/>
    <property type="evidence" value="ECO:0007669"/>
    <property type="project" value="UniProtKB-KW"/>
</dbReference>
<geneLocation type="nucleomorph" evidence="1"/>
<dbReference type="AlphaFoldDB" id="A0A0H5BKF3"/>
<proteinExistence type="predicted"/>
<accession>A0A0H5BKF3</accession>
<protein>
    <submittedName>
        <fullName evidence="1">Ribosomal protein S12</fullName>
    </submittedName>
</protein>
<name>A0A0H5BKF3_9EUKA</name>
<keyword evidence="1" id="KW-0689">Ribosomal protein</keyword>
<organism evidence="1">
    <name type="scientific">Amorphochlora amoebiformis</name>
    <dbReference type="NCBI Taxonomy" id="1561963"/>
    <lineage>
        <taxon>Eukaryota</taxon>
        <taxon>Sar</taxon>
        <taxon>Rhizaria</taxon>
        <taxon>Cercozoa</taxon>
        <taxon>Chlorarachniophyceae</taxon>
        <taxon>Amorphochlora</taxon>
    </lineage>
</organism>
<evidence type="ECO:0000313" key="1">
    <source>
        <dbReference type="EMBL" id="BAS01720.1"/>
    </source>
</evidence>
<keyword evidence="1" id="KW-0687">Ribonucleoprotein</keyword>
<keyword evidence="1" id="KW-0542">Nucleomorph</keyword>
<sequence length="143" mass="16507">MSIKKSLIVEKLLKIIIRESRIKGFLVCGLKETAKFILKVMFLIYRKRVISVYLQEIIAIKALCRLKNVKLFIVSNIVSLIISGKLLNRSHKWKKSYKITPCSSCLVLKSKTFNYHNHNINNLLALLSKFSTKLLPRAKVGKY</sequence>